<dbReference type="RefSeq" id="YP_009216544.1">
    <property type="nucleotide sequence ID" value="NC_028988.1"/>
</dbReference>
<dbReference type="EMBL" id="AB920995">
    <property type="protein sequence ID" value="BAP15812.1"/>
    <property type="molecule type" value="Genomic_DNA"/>
</dbReference>
<organism evidence="1 2">
    <name type="scientific">Ralstonia phage RSJ2</name>
    <dbReference type="NCBI Taxonomy" id="1481785"/>
    <lineage>
        <taxon>Viruses</taxon>
        <taxon>Duplodnaviria</taxon>
        <taxon>Heunggongvirae</taxon>
        <taxon>Uroviricota</taxon>
        <taxon>Caudoviricetes</taxon>
        <taxon>Autographivirales</taxon>
        <taxon>Autonotataviridae</taxon>
        <taxon>Risjevirus</taxon>
        <taxon>Risjevirus RSJ2</taxon>
    </lineage>
</organism>
<reference evidence="1 2" key="1">
    <citation type="submission" date="2014-03" db="EMBL/GenBank/DDBJ databases">
        <title>Isolation and characterization of bacteriophages infecting R. solanacearum from Thailand.</title>
        <authorList>
            <person name="Narulita E."/>
            <person name="Kawasaki T."/>
            <person name="Fujie M."/>
            <person name="Yamada T."/>
        </authorList>
    </citation>
    <scope>NUCLEOTIDE SEQUENCE [LARGE SCALE GENOMIC DNA]</scope>
</reference>
<name>A0A068Q6F9_9CAUD</name>
<dbReference type="GeneID" id="26642927"/>
<protein>
    <submittedName>
        <fullName evidence="1">Uncharacterized protein</fullName>
    </submittedName>
</protein>
<dbReference type="KEGG" id="vg:26642927"/>
<evidence type="ECO:0000313" key="2">
    <source>
        <dbReference type="Proteomes" id="UP000027493"/>
    </source>
</evidence>
<sequence length="64" mass="7210">MKIVAEFSEEGVKLEQREDKHKRFRLTYGEAVHDDLNYASATTELGAALMHAWACRGLLDNTGD</sequence>
<accession>A0A068Q6F9</accession>
<keyword evidence="2" id="KW-1185">Reference proteome</keyword>
<dbReference type="Proteomes" id="UP000027493">
    <property type="component" value="Segment"/>
</dbReference>
<evidence type="ECO:0000313" key="1">
    <source>
        <dbReference type="EMBL" id="BAP15812.1"/>
    </source>
</evidence>
<proteinExistence type="predicted"/>